<dbReference type="EMBL" id="JAOZYB010000168">
    <property type="protein sequence ID" value="MEB3962674.1"/>
    <property type="molecule type" value="Genomic_DNA"/>
</dbReference>
<dbReference type="PROSITE" id="PS50937">
    <property type="entry name" value="HTH_MERR_2"/>
    <property type="match status" value="1"/>
</dbReference>
<dbReference type="CDD" id="cd01282">
    <property type="entry name" value="HTH_MerR-like_sg3"/>
    <property type="match status" value="1"/>
</dbReference>
<dbReference type="InterPro" id="IPR009061">
    <property type="entry name" value="DNA-bd_dom_put_sf"/>
</dbReference>
<protein>
    <submittedName>
        <fullName evidence="3">MerR family transcriptional regulator</fullName>
    </submittedName>
</protein>
<keyword evidence="1" id="KW-0238">DNA-binding</keyword>
<evidence type="ECO:0000313" key="4">
    <source>
        <dbReference type="Proteomes" id="UP001352223"/>
    </source>
</evidence>
<dbReference type="SMART" id="SM00422">
    <property type="entry name" value="HTH_MERR"/>
    <property type="match status" value="1"/>
</dbReference>
<feature type="domain" description="HTH merR-type" evidence="2">
    <location>
        <begin position="1"/>
        <end position="68"/>
    </location>
</feature>
<evidence type="ECO:0000256" key="1">
    <source>
        <dbReference type="ARBA" id="ARBA00023125"/>
    </source>
</evidence>
<evidence type="ECO:0000313" key="3">
    <source>
        <dbReference type="EMBL" id="MEB3962674.1"/>
    </source>
</evidence>
<keyword evidence="4" id="KW-1185">Reference proteome</keyword>
<organism evidence="3 4">
    <name type="scientific">Streptomyces kunmingensis</name>
    <dbReference type="NCBI Taxonomy" id="68225"/>
    <lineage>
        <taxon>Bacteria</taxon>
        <taxon>Bacillati</taxon>
        <taxon>Actinomycetota</taxon>
        <taxon>Actinomycetes</taxon>
        <taxon>Kitasatosporales</taxon>
        <taxon>Streptomycetaceae</taxon>
        <taxon>Streptomyces</taxon>
    </lineage>
</organism>
<sequence>MRIGEVAAAAGVSTRALRYYEQQRLITSSRSAGGQRLYTPDAVQRVRWIQALYAAGLSSQTIAEFLPCAHTGVVTPEMVARLRSERARIDHHMRELAATRAQLDAVLAATCEPGTVWPADGGSGT</sequence>
<dbReference type="PANTHER" id="PTHR30204:SF97">
    <property type="entry name" value="MERR FAMILY REGULATORY PROTEIN"/>
    <property type="match status" value="1"/>
</dbReference>
<accession>A0ABU6CDY6</accession>
<dbReference type="PANTHER" id="PTHR30204">
    <property type="entry name" value="REDOX-CYCLING DRUG-SENSING TRANSCRIPTIONAL ACTIVATOR SOXR"/>
    <property type="match status" value="1"/>
</dbReference>
<dbReference type="Pfam" id="PF13411">
    <property type="entry name" value="MerR_1"/>
    <property type="match status" value="1"/>
</dbReference>
<gene>
    <name evidence="3" type="ORF">OKJ48_20825</name>
</gene>
<reference evidence="3 4" key="1">
    <citation type="submission" date="2022-10" db="EMBL/GenBank/DDBJ databases">
        <authorList>
            <person name="Xie J."/>
            <person name="Shen N."/>
        </authorList>
    </citation>
    <scope>NUCLEOTIDE SEQUENCE [LARGE SCALE GENOMIC DNA]</scope>
    <source>
        <strain evidence="3 4">DSM 41681</strain>
    </source>
</reference>
<dbReference type="RefSeq" id="WP_324770251.1">
    <property type="nucleotide sequence ID" value="NZ_BAAATS010000067.1"/>
</dbReference>
<comment type="caution">
    <text evidence="3">The sequence shown here is derived from an EMBL/GenBank/DDBJ whole genome shotgun (WGS) entry which is preliminary data.</text>
</comment>
<proteinExistence type="predicted"/>
<dbReference type="InterPro" id="IPR000551">
    <property type="entry name" value="MerR-type_HTH_dom"/>
</dbReference>
<dbReference type="Proteomes" id="UP001352223">
    <property type="component" value="Unassembled WGS sequence"/>
</dbReference>
<name>A0ABU6CDY6_9ACTN</name>
<evidence type="ECO:0000259" key="2">
    <source>
        <dbReference type="PROSITE" id="PS50937"/>
    </source>
</evidence>
<dbReference type="Gene3D" id="1.10.1660.10">
    <property type="match status" value="1"/>
</dbReference>
<dbReference type="PRINTS" id="PR00040">
    <property type="entry name" value="HTHMERR"/>
</dbReference>
<dbReference type="InterPro" id="IPR047057">
    <property type="entry name" value="MerR_fam"/>
</dbReference>
<dbReference type="SUPFAM" id="SSF46955">
    <property type="entry name" value="Putative DNA-binding domain"/>
    <property type="match status" value="1"/>
</dbReference>